<gene>
    <name evidence="1" type="ORF">PoB_006397700</name>
</gene>
<evidence type="ECO:0000313" key="2">
    <source>
        <dbReference type="Proteomes" id="UP000735302"/>
    </source>
</evidence>
<name>A0AAV4CZW1_9GAST</name>
<protein>
    <submittedName>
        <fullName evidence="1">Uncharacterized protein</fullName>
    </submittedName>
</protein>
<organism evidence="1 2">
    <name type="scientific">Plakobranchus ocellatus</name>
    <dbReference type="NCBI Taxonomy" id="259542"/>
    <lineage>
        <taxon>Eukaryota</taxon>
        <taxon>Metazoa</taxon>
        <taxon>Spiralia</taxon>
        <taxon>Lophotrochozoa</taxon>
        <taxon>Mollusca</taxon>
        <taxon>Gastropoda</taxon>
        <taxon>Heterobranchia</taxon>
        <taxon>Euthyneura</taxon>
        <taxon>Panpulmonata</taxon>
        <taxon>Sacoglossa</taxon>
        <taxon>Placobranchoidea</taxon>
        <taxon>Plakobranchidae</taxon>
        <taxon>Plakobranchus</taxon>
    </lineage>
</organism>
<sequence length="89" mass="10362">MKLLEGLWLQNFIINKFWISYGSDNASRFPLIHLIARQLTLLAIHAFIACDTTWAFNEDRDKVGMERVECFSCTQQCLPSFIDFLTESK</sequence>
<dbReference type="AlphaFoldDB" id="A0AAV4CZW1"/>
<comment type="caution">
    <text evidence="1">The sequence shown here is derived from an EMBL/GenBank/DDBJ whole genome shotgun (WGS) entry which is preliminary data.</text>
</comment>
<evidence type="ECO:0000313" key="1">
    <source>
        <dbReference type="EMBL" id="GFO37472.1"/>
    </source>
</evidence>
<keyword evidence="2" id="KW-1185">Reference proteome</keyword>
<proteinExistence type="predicted"/>
<dbReference type="Proteomes" id="UP000735302">
    <property type="component" value="Unassembled WGS sequence"/>
</dbReference>
<accession>A0AAV4CZW1</accession>
<reference evidence="1 2" key="1">
    <citation type="journal article" date="2021" name="Elife">
        <title>Chloroplast acquisition without the gene transfer in kleptoplastic sea slugs, Plakobranchus ocellatus.</title>
        <authorList>
            <person name="Maeda T."/>
            <person name="Takahashi S."/>
            <person name="Yoshida T."/>
            <person name="Shimamura S."/>
            <person name="Takaki Y."/>
            <person name="Nagai Y."/>
            <person name="Toyoda A."/>
            <person name="Suzuki Y."/>
            <person name="Arimoto A."/>
            <person name="Ishii H."/>
            <person name="Satoh N."/>
            <person name="Nishiyama T."/>
            <person name="Hasebe M."/>
            <person name="Maruyama T."/>
            <person name="Minagawa J."/>
            <person name="Obokata J."/>
            <person name="Shigenobu S."/>
        </authorList>
    </citation>
    <scope>NUCLEOTIDE SEQUENCE [LARGE SCALE GENOMIC DNA]</scope>
</reference>
<dbReference type="EMBL" id="BLXT01007237">
    <property type="protein sequence ID" value="GFO37472.1"/>
    <property type="molecule type" value="Genomic_DNA"/>
</dbReference>